<dbReference type="SUPFAM" id="SSF161098">
    <property type="entry name" value="MetI-like"/>
    <property type="match status" value="1"/>
</dbReference>
<feature type="transmembrane region" description="Helical" evidence="9">
    <location>
        <begin position="246"/>
        <end position="267"/>
    </location>
</feature>
<evidence type="ECO:0000256" key="7">
    <source>
        <dbReference type="ARBA" id="ARBA00022989"/>
    </source>
</evidence>
<evidence type="ECO:0000256" key="9">
    <source>
        <dbReference type="RuleBase" id="RU363032"/>
    </source>
</evidence>
<organism evidence="11 12">
    <name type="scientific">Cohaesibacter gelatinilyticus</name>
    <dbReference type="NCBI Taxonomy" id="372072"/>
    <lineage>
        <taxon>Bacteria</taxon>
        <taxon>Pseudomonadati</taxon>
        <taxon>Pseudomonadota</taxon>
        <taxon>Alphaproteobacteria</taxon>
        <taxon>Hyphomicrobiales</taxon>
        <taxon>Cohaesibacteraceae</taxon>
    </lineage>
</organism>
<dbReference type="GO" id="GO:0006865">
    <property type="term" value="P:amino acid transport"/>
    <property type="evidence" value="ECO:0007669"/>
    <property type="project" value="TreeGrafter"/>
</dbReference>
<evidence type="ECO:0000256" key="6">
    <source>
        <dbReference type="ARBA" id="ARBA00022692"/>
    </source>
</evidence>
<dbReference type="Pfam" id="PF00528">
    <property type="entry name" value="BPD_transp_1"/>
    <property type="match status" value="1"/>
</dbReference>
<feature type="domain" description="ABC transmembrane type-1" evidence="10">
    <location>
        <begin position="70"/>
        <end position="267"/>
    </location>
</feature>
<feature type="transmembrane region" description="Helical" evidence="9">
    <location>
        <begin position="148"/>
        <end position="165"/>
    </location>
</feature>
<feature type="transmembrane region" description="Helical" evidence="9">
    <location>
        <begin position="214"/>
        <end position="234"/>
    </location>
</feature>
<dbReference type="EMBL" id="OBEL01000001">
    <property type="protein sequence ID" value="SNZ07257.1"/>
    <property type="molecule type" value="Genomic_DNA"/>
</dbReference>
<dbReference type="InterPro" id="IPR010065">
    <property type="entry name" value="AA_ABC_transptr_permease_3TM"/>
</dbReference>
<evidence type="ECO:0000256" key="1">
    <source>
        <dbReference type="ARBA" id="ARBA00004429"/>
    </source>
</evidence>
<dbReference type="Gene3D" id="1.10.3720.10">
    <property type="entry name" value="MetI-like"/>
    <property type="match status" value="1"/>
</dbReference>
<dbReference type="AlphaFoldDB" id="A0A285NE72"/>
<dbReference type="PANTHER" id="PTHR30614:SF10">
    <property type="entry name" value="ARGININE ABC TRANSPORTER PERMEASE PROTEIN ARTM"/>
    <property type="match status" value="1"/>
</dbReference>
<protein>
    <submittedName>
        <fullName evidence="11">Amino acid ABC transporter membrane protein 2, PAAT family</fullName>
    </submittedName>
</protein>
<keyword evidence="12" id="KW-1185">Reference proteome</keyword>
<evidence type="ECO:0000259" key="10">
    <source>
        <dbReference type="PROSITE" id="PS50928"/>
    </source>
</evidence>
<dbReference type="InterPro" id="IPR043429">
    <property type="entry name" value="ArtM/GltK/GlnP/TcyL/YhdX-like"/>
</dbReference>
<keyword evidence="8 9" id="KW-0472">Membrane</keyword>
<evidence type="ECO:0000313" key="11">
    <source>
        <dbReference type="EMBL" id="SNZ07257.1"/>
    </source>
</evidence>
<dbReference type="NCBIfam" id="TIGR01726">
    <property type="entry name" value="HEQRo_perm_3TM"/>
    <property type="match status" value="1"/>
</dbReference>
<feature type="transmembrane region" description="Helical" evidence="9">
    <location>
        <begin position="186"/>
        <end position="208"/>
    </location>
</feature>
<feature type="transmembrane region" description="Helical" evidence="9">
    <location>
        <begin position="105"/>
        <end position="128"/>
    </location>
</feature>
<dbReference type="PROSITE" id="PS50928">
    <property type="entry name" value="ABC_TM1"/>
    <property type="match status" value="1"/>
</dbReference>
<dbReference type="InterPro" id="IPR035906">
    <property type="entry name" value="MetI-like_sf"/>
</dbReference>
<accession>A0A285NE72</accession>
<keyword evidence="7 9" id="KW-1133">Transmembrane helix</keyword>
<evidence type="ECO:0000256" key="8">
    <source>
        <dbReference type="ARBA" id="ARBA00023136"/>
    </source>
</evidence>
<evidence type="ECO:0000256" key="2">
    <source>
        <dbReference type="ARBA" id="ARBA00010072"/>
    </source>
</evidence>
<sequence length="280" mass="31686">MSEAYVASEMISSRPRPAEARKSEWSVGKILGLMSVVSWIAAGIALIVFLITSYDPAQIEKYGPRYFDGFLTTLKLVAISVTIGAALSLPIAFGRMSSNKILRGFSFGYIYFFRGTPLLAQLFLLYYGFGSFRSFWQDVGLWWFFRDAWSIALLSFSLNTAAYQAEILRGAIMNVPKGQHEGAASLGLPNMVTFFKIILPQALIVALRPYGNEIILMVKGSAVVSIITIFDLMGHTRRAFSQTLDYQTYIYAAIFYLIVVEVMRRLWDILEHRLTRHLRR</sequence>
<comment type="similarity">
    <text evidence="2">Belongs to the binding-protein-dependent transport system permease family. HisMQ subfamily.</text>
</comment>
<evidence type="ECO:0000256" key="4">
    <source>
        <dbReference type="ARBA" id="ARBA00022475"/>
    </source>
</evidence>
<keyword evidence="5" id="KW-0997">Cell inner membrane</keyword>
<evidence type="ECO:0000256" key="5">
    <source>
        <dbReference type="ARBA" id="ARBA00022519"/>
    </source>
</evidence>
<dbReference type="GO" id="GO:0022857">
    <property type="term" value="F:transmembrane transporter activity"/>
    <property type="evidence" value="ECO:0007669"/>
    <property type="project" value="InterPro"/>
</dbReference>
<keyword evidence="3 9" id="KW-0813">Transport</keyword>
<dbReference type="PANTHER" id="PTHR30614">
    <property type="entry name" value="MEMBRANE COMPONENT OF AMINO ACID ABC TRANSPORTER"/>
    <property type="match status" value="1"/>
</dbReference>
<comment type="subcellular location">
    <subcellularLocation>
        <location evidence="1">Cell inner membrane</location>
        <topology evidence="1">Multi-pass membrane protein</topology>
    </subcellularLocation>
    <subcellularLocation>
        <location evidence="9">Cell membrane</location>
        <topology evidence="9">Multi-pass membrane protein</topology>
    </subcellularLocation>
</comment>
<evidence type="ECO:0000256" key="3">
    <source>
        <dbReference type="ARBA" id="ARBA00022448"/>
    </source>
</evidence>
<reference evidence="11 12" key="1">
    <citation type="submission" date="2017-09" db="EMBL/GenBank/DDBJ databases">
        <authorList>
            <person name="Ehlers B."/>
            <person name="Leendertz F.H."/>
        </authorList>
    </citation>
    <scope>NUCLEOTIDE SEQUENCE [LARGE SCALE GENOMIC DNA]</scope>
    <source>
        <strain evidence="11 12">DSM 18289</strain>
    </source>
</reference>
<name>A0A285NE72_9HYPH</name>
<feature type="transmembrane region" description="Helical" evidence="9">
    <location>
        <begin position="30"/>
        <end position="54"/>
    </location>
</feature>
<dbReference type="RefSeq" id="WP_170955938.1">
    <property type="nucleotide sequence ID" value="NZ_OBEL01000001.1"/>
</dbReference>
<keyword evidence="4" id="KW-1003">Cell membrane</keyword>
<dbReference type="Proteomes" id="UP000219439">
    <property type="component" value="Unassembled WGS sequence"/>
</dbReference>
<proteinExistence type="inferred from homology"/>
<dbReference type="InterPro" id="IPR000515">
    <property type="entry name" value="MetI-like"/>
</dbReference>
<dbReference type="GO" id="GO:0043190">
    <property type="term" value="C:ATP-binding cassette (ABC) transporter complex"/>
    <property type="evidence" value="ECO:0007669"/>
    <property type="project" value="InterPro"/>
</dbReference>
<evidence type="ECO:0000313" key="12">
    <source>
        <dbReference type="Proteomes" id="UP000219439"/>
    </source>
</evidence>
<keyword evidence="6 9" id="KW-0812">Transmembrane</keyword>
<gene>
    <name evidence="11" type="ORF">SAMN06265368_0774</name>
</gene>
<dbReference type="CDD" id="cd06261">
    <property type="entry name" value="TM_PBP2"/>
    <property type="match status" value="1"/>
</dbReference>
<feature type="transmembrane region" description="Helical" evidence="9">
    <location>
        <begin position="74"/>
        <end position="93"/>
    </location>
</feature>